<dbReference type="Gene3D" id="1.10.10.10">
    <property type="entry name" value="Winged helix-like DNA-binding domain superfamily/Winged helix DNA-binding domain"/>
    <property type="match status" value="1"/>
</dbReference>
<keyword evidence="7" id="KW-1185">Reference proteome</keyword>
<evidence type="ECO:0000256" key="4">
    <source>
        <dbReference type="ARBA" id="ARBA00023163"/>
    </source>
</evidence>
<name>A0A1Y0IDC4_9GAMM</name>
<dbReference type="GO" id="GO:0003700">
    <property type="term" value="F:DNA-binding transcription factor activity"/>
    <property type="evidence" value="ECO:0007669"/>
    <property type="project" value="InterPro"/>
</dbReference>
<evidence type="ECO:0000256" key="3">
    <source>
        <dbReference type="ARBA" id="ARBA00023125"/>
    </source>
</evidence>
<dbReference type="PANTHER" id="PTHR30537:SF72">
    <property type="entry name" value="LYSR FAMILY TRANSCRIPTIONAL REGULATOR"/>
    <property type="match status" value="1"/>
</dbReference>
<evidence type="ECO:0000313" key="6">
    <source>
        <dbReference type="EMBL" id="ARU58451.1"/>
    </source>
</evidence>
<dbReference type="InterPro" id="IPR036388">
    <property type="entry name" value="WH-like_DNA-bd_sf"/>
</dbReference>
<dbReference type="KEGG" id="ome:OLMES_4455"/>
<feature type="domain" description="HTH lysR-type" evidence="5">
    <location>
        <begin position="1"/>
        <end position="59"/>
    </location>
</feature>
<evidence type="ECO:0000259" key="5">
    <source>
        <dbReference type="PROSITE" id="PS50931"/>
    </source>
</evidence>
<dbReference type="InterPro" id="IPR005119">
    <property type="entry name" value="LysR_subst-bd"/>
</dbReference>
<gene>
    <name evidence="6" type="ORF">OLMES_4455</name>
</gene>
<dbReference type="Proteomes" id="UP000196027">
    <property type="component" value="Chromosome"/>
</dbReference>
<dbReference type="GO" id="GO:0006351">
    <property type="term" value="P:DNA-templated transcription"/>
    <property type="evidence" value="ECO:0007669"/>
    <property type="project" value="TreeGrafter"/>
</dbReference>
<dbReference type="InterPro" id="IPR000847">
    <property type="entry name" value="LysR_HTH_N"/>
</dbReference>
<dbReference type="EMBL" id="CP021425">
    <property type="protein sequence ID" value="ARU58451.1"/>
    <property type="molecule type" value="Genomic_DNA"/>
</dbReference>
<evidence type="ECO:0000256" key="2">
    <source>
        <dbReference type="ARBA" id="ARBA00023015"/>
    </source>
</evidence>
<reference evidence="6 7" key="1">
    <citation type="submission" date="2017-05" db="EMBL/GenBank/DDBJ databases">
        <title>Genomic insights into alkan degradation activity of Oleiphilus messinensis.</title>
        <authorList>
            <person name="Kozyavkin S.A."/>
            <person name="Slesarev A.I."/>
            <person name="Golyshin P.N."/>
            <person name="Korzhenkov A."/>
            <person name="Golyshina O.N."/>
            <person name="Toshchakov S.V."/>
        </authorList>
    </citation>
    <scope>NUCLEOTIDE SEQUENCE [LARGE SCALE GENOMIC DNA]</scope>
    <source>
        <strain evidence="6 7">ME102</strain>
    </source>
</reference>
<evidence type="ECO:0000313" key="7">
    <source>
        <dbReference type="Proteomes" id="UP000196027"/>
    </source>
</evidence>
<evidence type="ECO:0000256" key="1">
    <source>
        <dbReference type="ARBA" id="ARBA00009437"/>
    </source>
</evidence>
<dbReference type="PROSITE" id="PS50931">
    <property type="entry name" value="HTH_LYSR"/>
    <property type="match status" value="1"/>
</dbReference>
<dbReference type="InterPro" id="IPR058163">
    <property type="entry name" value="LysR-type_TF_proteobact-type"/>
</dbReference>
<keyword evidence="3" id="KW-0238">DNA-binding</keyword>
<accession>A0A1Y0IDC4</accession>
<organism evidence="6 7">
    <name type="scientific">Oleiphilus messinensis</name>
    <dbReference type="NCBI Taxonomy" id="141451"/>
    <lineage>
        <taxon>Bacteria</taxon>
        <taxon>Pseudomonadati</taxon>
        <taxon>Pseudomonadota</taxon>
        <taxon>Gammaproteobacteria</taxon>
        <taxon>Oceanospirillales</taxon>
        <taxon>Oleiphilaceae</taxon>
        <taxon>Oleiphilus</taxon>
    </lineage>
</organism>
<dbReference type="AlphaFoldDB" id="A0A1Y0IDC4"/>
<dbReference type="SUPFAM" id="SSF46785">
    <property type="entry name" value="Winged helix' DNA-binding domain"/>
    <property type="match status" value="1"/>
</dbReference>
<sequence>MDKLHLLRLFIKVVDTGSFSKAAAELGFSPSTLSKAIGRLENDLGCHLFHRTTRQLILTKAGEAYLHTVRRLVDDLEQCETNLNQRNEDASGHLKINLPVSYGRRYVVPLLSAFNAQYPNITLDIRFDDAYVDMIATGTDICIRSGTLAPSSLIARQLSPIDFLICASPRLLKSSRIVNPEEFNHFPWIRFRFAQTGRLMPIMVANHSEPDGQENLDPGQQFIVDDGETLAELCSQGLGLTQLPHFIARDWLDAGKIVPVGPAFRAKGFGVWAIYVKRTFLPLRIRLFVEFLENTIQSQGETAYSTWAEQRYPV</sequence>
<proteinExistence type="inferred from homology"/>
<dbReference type="Pfam" id="PF00126">
    <property type="entry name" value="HTH_1"/>
    <property type="match status" value="1"/>
</dbReference>
<dbReference type="Gene3D" id="3.40.190.290">
    <property type="match status" value="1"/>
</dbReference>
<dbReference type="CDD" id="cd08422">
    <property type="entry name" value="PBP2_CrgA_like"/>
    <property type="match status" value="1"/>
</dbReference>
<comment type="similarity">
    <text evidence="1">Belongs to the LysR transcriptional regulatory family.</text>
</comment>
<keyword evidence="4" id="KW-0804">Transcription</keyword>
<keyword evidence="2" id="KW-0805">Transcription regulation</keyword>
<dbReference type="OrthoDB" id="9815676at2"/>
<dbReference type="RefSeq" id="WP_087463226.1">
    <property type="nucleotide sequence ID" value="NZ_CP021425.1"/>
</dbReference>
<dbReference type="GO" id="GO:0043565">
    <property type="term" value="F:sequence-specific DNA binding"/>
    <property type="evidence" value="ECO:0007669"/>
    <property type="project" value="TreeGrafter"/>
</dbReference>
<dbReference type="Pfam" id="PF03466">
    <property type="entry name" value="LysR_substrate"/>
    <property type="match status" value="1"/>
</dbReference>
<protein>
    <submittedName>
        <fullName evidence="6">Transcriptional regulator, LysR family</fullName>
    </submittedName>
</protein>
<dbReference type="SUPFAM" id="SSF53850">
    <property type="entry name" value="Periplasmic binding protein-like II"/>
    <property type="match status" value="1"/>
</dbReference>
<dbReference type="PANTHER" id="PTHR30537">
    <property type="entry name" value="HTH-TYPE TRANSCRIPTIONAL REGULATOR"/>
    <property type="match status" value="1"/>
</dbReference>
<dbReference type="InterPro" id="IPR036390">
    <property type="entry name" value="WH_DNA-bd_sf"/>
</dbReference>
<dbReference type="FunFam" id="1.10.10.10:FF:000001">
    <property type="entry name" value="LysR family transcriptional regulator"/>
    <property type="match status" value="1"/>
</dbReference>